<protein>
    <recommendedName>
        <fullName evidence="2">HicB family protein</fullName>
    </recommendedName>
</protein>
<reference evidence="1" key="1">
    <citation type="submission" date="2013-08" db="EMBL/GenBank/DDBJ databases">
        <authorList>
            <person name="Mendez C."/>
            <person name="Richter M."/>
            <person name="Ferrer M."/>
            <person name="Sanchez J."/>
        </authorList>
    </citation>
    <scope>NUCLEOTIDE SEQUENCE</scope>
</reference>
<name>T1CWA4_9ZZZZ</name>
<dbReference type="SUPFAM" id="SSF143100">
    <property type="entry name" value="TTHA1013/TTHA0281-like"/>
    <property type="match status" value="1"/>
</dbReference>
<comment type="caution">
    <text evidence="1">The sequence shown here is derived from an EMBL/GenBank/DDBJ whole genome shotgun (WGS) entry which is preliminary data.</text>
</comment>
<sequence>MNAQLKMVFWQGDRYWLGKLVDHPEIMCQGENIEELEVNLRDAYRELLLEDVPLVIRCETSPFEARGAAASTCSGGLRSRASRWAS</sequence>
<dbReference type="InterPro" id="IPR035069">
    <property type="entry name" value="TTHA1013/TTHA0281-like"/>
</dbReference>
<proteinExistence type="predicted"/>
<evidence type="ECO:0000313" key="1">
    <source>
        <dbReference type="EMBL" id="EQD73444.1"/>
    </source>
</evidence>
<evidence type="ECO:0008006" key="2">
    <source>
        <dbReference type="Google" id="ProtNLM"/>
    </source>
</evidence>
<dbReference type="AlphaFoldDB" id="T1CWA4"/>
<reference evidence="1" key="2">
    <citation type="journal article" date="2014" name="ISME J.">
        <title>Microbial stratification in low pH oxic and suboxic macroscopic growths along an acid mine drainage.</title>
        <authorList>
            <person name="Mendez-Garcia C."/>
            <person name="Mesa V."/>
            <person name="Sprenger R.R."/>
            <person name="Richter M."/>
            <person name="Diez M.S."/>
            <person name="Solano J."/>
            <person name="Bargiela R."/>
            <person name="Golyshina O.V."/>
            <person name="Manteca A."/>
            <person name="Ramos J.L."/>
            <person name="Gallego J.R."/>
            <person name="Llorente I."/>
            <person name="Martins Dos Santos V.A."/>
            <person name="Jensen O.N."/>
            <person name="Pelaez A.I."/>
            <person name="Sanchez J."/>
            <person name="Ferrer M."/>
        </authorList>
    </citation>
    <scope>NUCLEOTIDE SEQUENCE</scope>
</reference>
<accession>T1CWA4</accession>
<dbReference type="EMBL" id="AUZX01003606">
    <property type="protein sequence ID" value="EQD73444.1"/>
    <property type="molecule type" value="Genomic_DNA"/>
</dbReference>
<gene>
    <name evidence="1" type="ORF">B1A_04949</name>
</gene>
<organism evidence="1">
    <name type="scientific">mine drainage metagenome</name>
    <dbReference type="NCBI Taxonomy" id="410659"/>
    <lineage>
        <taxon>unclassified sequences</taxon>
        <taxon>metagenomes</taxon>
        <taxon>ecological metagenomes</taxon>
    </lineage>
</organism>